<dbReference type="RefSeq" id="WP_183266703.1">
    <property type="nucleotide sequence ID" value="NZ_JACHFJ010000008.1"/>
</dbReference>
<dbReference type="EMBL" id="JACHFJ010000008">
    <property type="protein sequence ID" value="MBB5373691.1"/>
    <property type="molecule type" value="Genomic_DNA"/>
</dbReference>
<gene>
    <name evidence="1" type="ORF">HNP71_001955</name>
</gene>
<evidence type="ECO:0000313" key="1">
    <source>
        <dbReference type="EMBL" id="MBB5373691.1"/>
    </source>
</evidence>
<reference evidence="1 2" key="1">
    <citation type="submission" date="2020-08" db="EMBL/GenBank/DDBJ databases">
        <title>Genomic Encyclopedia of Type Strains, Phase IV (KMG-IV): sequencing the most valuable type-strain genomes for metagenomic binning, comparative biology and taxonomic classification.</title>
        <authorList>
            <person name="Goeker M."/>
        </authorList>
    </citation>
    <scope>NUCLEOTIDE SEQUENCE [LARGE SCALE GENOMIC DNA]</scope>
    <source>
        <strain evidence="1 2">DSM 27026</strain>
    </source>
</reference>
<keyword evidence="2" id="KW-1185">Reference proteome</keyword>
<comment type="caution">
    <text evidence="1">The sequence shown here is derived from an EMBL/GenBank/DDBJ whole genome shotgun (WGS) entry which is preliminary data.</text>
</comment>
<proteinExistence type="predicted"/>
<evidence type="ECO:0008006" key="3">
    <source>
        <dbReference type="Google" id="ProtNLM"/>
    </source>
</evidence>
<evidence type="ECO:0000313" key="2">
    <source>
        <dbReference type="Proteomes" id="UP000553706"/>
    </source>
</evidence>
<sequence>MWKKLGIALAVLLALIAGAAYFLFSNLDSLIKAAIEKYGSAATQTAVSVDRVHLSLTSGAGSISGISISNPAGYSSSQALTLGDAAVQVDTSSIAGNGPIVIDTVTIAQPHVTYEVKGLGDGSNLQTIQRNVQAYAGSSGQQQPAQQQQSGGANRKEIIKDLYVTGGQISVAAEALNGRSLTVPLPDIHLTNIGQASGGATAAEVANQVLGAITNEATKVASTALTQQLQAAAQGALQGAIKNGGSITNGVGSQLKGLLGN</sequence>
<dbReference type="AlphaFoldDB" id="A0A840VQ12"/>
<dbReference type="Proteomes" id="UP000553706">
    <property type="component" value="Unassembled WGS sequence"/>
</dbReference>
<protein>
    <recommendedName>
        <fullName evidence="3">AsmA domain-containing protein</fullName>
    </recommendedName>
</protein>
<organism evidence="1 2">
    <name type="scientific">Acidocella aromatica</name>
    <dbReference type="NCBI Taxonomy" id="1303579"/>
    <lineage>
        <taxon>Bacteria</taxon>
        <taxon>Pseudomonadati</taxon>
        <taxon>Pseudomonadota</taxon>
        <taxon>Alphaproteobacteria</taxon>
        <taxon>Acetobacterales</taxon>
        <taxon>Acidocellaceae</taxon>
        <taxon>Acidocella</taxon>
    </lineage>
</organism>
<name>A0A840VQ12_9PROT</name>
<accession>A0A840VQ12</accession>